<dbReference type="InterPro" id="IPR003593">
    <property type="entry name" value="AAA+_ATPase"/>
</dbReference>
<dbReference type="EMBL" id="FOSQ01000001">
    <property type="protein sequence ID" value="SFK18266.1"/>
    <property type="molecule type" value="Genomic_DNA"/>
</dbReference>
<dbReference type="AlphaFoldDB" id="A0A1I3XGT5"/>
<dbReference type="SMART" id="SM00382">
    <property type="entry name" value="AAA"/>
    <property type="match status" value="1"/>
</dbReference>
<evidence type="ECO:0000259" key="4">
    <source>
        <dbReference type="PROSITE" id="PS50893"/>
    </source>
</evidence>
<dbReference type="Proteomes" id="UP000199473">
    <property type="component" value="Unassembled WGS sequence"/>
</dbReference>
<keyword evidence="6" id="KW-1185">Reference proteome</keyword>
<evidence type="ECO:0000256" key="1">
    <source>
        <dbReference type="ARBA" id="ARBA00022448"/>
    </source>
</evidence>
<name>A0A1I3XGT5_9PROT</name>
<reference evidence="5 6" key="1">
    <citation type="submission" date="2016-10" db="EMBL/GenBank/DDBJ databases">
        <authorList>
            <person name="de Groot N.N."/>
        </authorList>
    </citation>
    <scope>NUCLEOTIDE SEQUENCE [LARGE SCALE GENOMIC DNA]</scope>
    <source>
        <strain evidence="5 6">DSM 19981</strain>
    </source>
</reference>
<keyword evidence="3 5" id="KW-0067">ATP-binding</keyword>
<evidence type="ECO:0000313" key="6">
    <source>
        <dbReference type="Proteomes" id="UP000199473"/>
    </source>
</evidence>
<keyword evidence="1" id="KW-0813">Transport</keyword>
<dbReference type="RefSeq" id="WP_092954368.1">
    <property type="nucleotide sequence ID" value="NZ_FOSQ01000001.1"/>
</dbReference>
<protein>
    <submittedName>
        <fullName evidence="5">ABC exporter ATP-binding subunit, DevA family</fullName>
    </submittedName>
</protein>
<dbReference type="PANTHER" id="PTHR24220">
    <property type="entry name" value="IMPORT ATP-BINDING PROTEIN"/>
    <property type="match status" value="1"/>
</dbReference>
<dbReference type="SUPFAM" id="SSF52540">
    <property type="entry name" value="P-loop containing nucleoside triphosphate hydrolases"/>
    <property type="match status" value="1"/>
</dbReference>
<dbReference type="CDD" id="cd03255">
    <property type="entry name" value="ABC_MJ0796_LolCDE_FtsE"/>
    <property type="match status" value="1"/>
</dbReference>
<feature type="domain" description="ABC transporter" evidence="4">
    <location>
        <begin position="4"/>
        <end position="243"/>
    </location>
</feature>
<dbReference type="InterPro" id="IPR003439">
    <property type="entry name" value="ABC_transporter-like_ATP-bd"/>
</dbReference>
<organism evidence="5 6">
    <name type="scientific">Falsiroseomonas stagni DSM 19981</name>
    <dbReference type="NCBI Taxonomy" id="1123062"/>
    <lineage>
        <taxon>Bacteria</taxon>
        <taxon>Pseudomonadati</taxon>
        <taxon>Pseudomonadota</taxon>
        <taxon>Alphaproteobacteria</taxon>
        <taxon>Acetobacterales</taxon>
        <taxon>Roseomonadaceae</taxon>
        <taxon>Falsiroseomonas</taxon>
    </lineage>
</organism>
<dbReference type="InterPro" id="IPR027417">
    <property type="entry name" value="P-loop_NTPase"/>
</dbReference>
<dbReference type="InterPro" id="IPR017911">
    <property type="entry name" value="MacB-like_ATP-bd"/>
</dbReference>
<sequence>MPSVVARGLSYTYPDGGALRAALSDIDLVVETGEILFLTGPSGCGKTTLLTLVGALRSVQSGTLDVLGHPLHKADEAARVASRRRTGFVFQHHNLHRSLTALGNVMIGLEARGQSRRSDAEALCLDALAEVGLSGLEHRRQDQLSGGQRQRVAVARAMVGGPALLLADEPTGALDGKTGGEVMEAIHRLARRRGTTVIVVTHDPRLDAFADRIVAMEDGRMRGAAPAAPAAAGHAMGQPSVTRANALALCANLLSLSLAPPARAEDDLPLVAAVAVLADGRPWVARRAGGAEIRLTLRPDGTGRIERPVSREVSWAAQGEDICIAFGFPMGRRCIRLRRNGAGLAAHEDGQLAFTLNRP</sequence>
<dbReference type="GO" id="GO:0005886">
    <property type="term" value="C:plasma membrane"/>
    <property type="evidence" value="ECO:0007669"/>
    <property type="project" value="TreeGrafter"/>
</dbReference>
<dbReference type="PROSITE" id="PS00211">
    <property type="entry name" value="ABC_TRANSPORTER_1"/>
    <property type="match status" value="1"/>
</dbReference>
<dbReference type="InterPro" id="IPR017871">
    <property type="entry name" value="ABC_transporter-like_CS"/>
</dbReference>
<keyword evidence="2" id="KW-0547">Nucleotide-binding</keyword>
<proteinExistence type="predicted"/>
<dbReference type="STRING" id="1123062.SAMN02745775_101258"/>
<evidence type="ECO:0000256" key="3">
    <source>
        <dbReference type="ARBA" id="ARBA00022840"/>
    </source>
</evidence>
<gene>
    <name evidence="5" type="ORF">SAMN02745775_101258</name>
</gene>
<dbReference type="OrthoDB" id="9786950at2"/>
<dbReference type="Pfam" id="PF00005">
    <property type="entry name" value="ABC_tran"/>
    <property type="match status" value="1"/>
</dbReference>
<evidence type="ECO:0000256" key="2">
    <source>
        <dbReference type="ARBA" id="ARBA00022741"/>
    </source>
</evidence>
<dbReference type="GO" id="GO:0016887">
    <property type="term" value="F:ATP hydrolysis activity"/>
    <property type="evidence" value="ECO:0007669"/>
    <property type="project" value="InterPro"/>
</dbReference>
<dbReference type="PROSITE" id="PS50893">
    <property type="entry name" value="ABC_TRANSPORTER_2"/>
    <property type="match status" value="1"/>
</dbReference>
<dbReference type="GO" id="GO:0022857">
    <property type="term" value="F:transmembrane transporter activity"/>
    <property type="evidence" value="ECO:0007669"/>
    <property type="project" value="TreeGrafter"/>
</dbReference>
<dbReference type="PANTHER" id="PTHR24220:SF376">
    <property type="entry name" value="ABC TRANSPORTER"/>
    <property type="match status" value="1"/>
</dbReference>
<dbReference type="GO" id="GO:0005524">
    <property type="term" value="F:ATP binding"/>
    <property type="evidence" value="ECO:0007669"/>
    <property type="project" value="UniProtKB-KW"/>
</dbReference>
<evidence type="ECO:0000313" key="5">
    <source>
        <dbReference type="EMBL" id="SFK18266.1"/>
    </source>
</evidence>
<accession>A0A1I3XGT5</accession>
<dbReference type="InterPro" id="IPR015854">
    <property type="entry name" value="ABC_transpr_LolD-like"/>
</dbReference>
<dbReference type="Gene3D" id="3.40.50.300">
    <property type="entry name" value="P-loop containing nucleotide triphosphate hydrolases"/>
    <property type="match status" value="1"/>
</dbReference>